<keyword evidence="4 9" id="KW-0159">Chromosome partition</keyword>
<keyword evidence="3 9" id="KW-0132">Cell division</keyword>
<keyword evidence="2 9" id="KW-0963">Cytoplasm</keyword>
<comment type="function">
    <text evidence="9">Site-specific tyrosine recombinase, which acts by catalyzing the cutting and rejoining of the recombining DNA molecules. The XerC-XerD complex is essential to convert dimers of the bacterial chromosome into monomers to permit their segregation at cell division. It also contributes to the segregational stability of plasmids.</text>
</comment>
<dbReference type="InterPro" id="IPR050090">
    <property type="entry name" value="Tyrosine_recombinase_XerCD"/>
</dbReference>
<dbReference type="Pfam" id="PF02899">
    <property type="entry name" value="Phage_int_SAM_1"/>
    <property type="match status" value="1"/>
</dbReference>
<evidence type="ECO:0000256" key="8">
    <source>
        <dbReference type="ARBA" id="ARBA00023306"/>
    </source>
</evidence>
<name>A0ABY5Y116_9BACT</name>
<evidence type="ECO:0000256" key="6">
    <source>
        <dbReference type="ARBA" id="ARBA00023125"/>
    </source>
</evidence>
<protein>
    <recommendedName>
        <fullName evidence="9">Tyrosine recombinase XerC</fullName>
    </recommendedName>
</protein>
<keyword evidence="5 9" id="KW-0229">DNA integration</keyword>
<proteinExistence type="inferred from homology"/>
<keyword evidence="6 9" id="KW-0238">DNA-binding</keyword>
<feature type="domain" description="Core-binding (CB)" evidence="11">
    <location>
        <begin position="4"/>
        <end position="95"/>
    </location>
</feature>
<evidence type="ECO:0000256" key="2">
    <source>
        <dbReference type="ARBA" id="ARBA00022490"/>
    </source>
</evidence>
<evidence type="ECO:0000259" key="11">
    <source>
        <dbReference type="PROSITE" id="PS51900"/>
    </source>
</evidence>
<dbReference type="EMBL" id="CP065938">
    <property type="protein sequence ID" value="UWX05112.1"/>
    <property type="molecule type" value="Genomic_DNA"/>
</dbReference>
<accession>A0ABY5Y116</accession>
<dbReference type="InterPro" id="IPR004107">
    <property type="entry name" value="Integrase_SAM-like_N"/>
</dbReference>
<keyword evidence="13" id="KW-1185">Reference proteome</keyword>
<dbReference type="PROSITE" id="PS51900">
    <property type="entry name" value="CB"/>
    <property type="match status" value="1"/>
</dbReference>
<dbReference type="PANTHER" id="PTHR30349:SF81">
    <property type="entry name" value="TYROSINE RECOMBINASE XERC"/>
    <property type="match status" value="1"/>
</dbReference>
<comment type="similarity">
    <text evidence="9">Belongs to the 'phage' integrase family. XerC subfamily.</text>
</comment>
<keyword evidence="7 9" id="KW-0233">DNA recombination</keyword>
<feature type="active site" evidence="9">
    <location>
        <position position="278"/>
    </location>
</feature>
<dbReference type="Pfam" id="PF00589">
    <property type="entry name" value="Phage_integrase"/>
    <property type="match status" value="1"/>
</dbReference>
<dbReference type="Gene3D" id="1.10.150.130">
    <property type="match status" value="1"/>
</dbReference>
<evidence type="ECO:0000256" key="7">
    <source>
        <dbReference type="ARBA" id="ARBA00023172"/>
    </source>
</evidence>
<reference evidence="12" key="1">
    <citation type="submission" date="2020-12" db="EMBL/GenBank/DDBJ databases">
        <title>Taurinivorans muris gen. nov., sp. nov., fundamental and realized metabolic niche of a ubiquitous sulfidogenic bacterium in the murine intestine.</title>
        <authorList>
            <person name="Ye H."/>
            <person name="Hanson B.T."/>
            <person name="Loy A."/>
        </authorList>
    </citation>
    <scope>NUCLEOTIDE SEQUENCE</scope>
    <source>
        <strain evidence="12">LT0009</strain>
    </source>
</reference>
<evidence type="ECO:0000313" key="12">
    <source>
        <dbReference type="EMBL" id="UWX05112.1"/>
    </source>
</evidence>
<dbReference type="PROSITE" id="PS51898">
    <property type="entry name" value="TYR_RECOMBINASE"/>
    <property type="match status" value="1"/>
</dbReference>
<feature type="active site" description="O-(3'-phospho-DNA)-tyrosine intermediate" evidence="9">
    <location>
        <position position="287"/>
    </location>
</feature>
<dbReference type="SUPFAM" id="SSF56349">
    <property type="entry name" value="DNA breaking-rejoining enzymes"/>
    <property type="match status" value="1"/>
</dbReference>
<dbReference type="CDD" id="cd00798">
    <property type="entry name" value="INT_XerDC_C"/>
    <property type="match status" value="1"/>
</dbReference>
<feature type="active site" evidence="9">
    <location>
        <position position="182"/>
    </location>
</feature>
<evidence type="ECO:0000313" key="13">
    <source>
        <dbReference type="Proteomes" id="UP001058120"/>
    </source>
</evidence>
<gene>
    <name evidence="9" type="primary">xerC</name>
    <name evidence="12" type="ORF">JBF11_06440</name>
</gene>
<evidence type="ECO:0000256" key="5">
    <source>
        <dbReference type="ARBA" id="ARBA00022908"/>
    </source>
</evidence>
<dbReference type="NCBIfam" id="NF001399">
    <property type="entry name" value="PRK00283.1"/>
    <property type="match status" value="1"/>
</dbReference>
<dbReference type="HAMAP" id="MF_01808">
    <property type="entry name" value="Recomb_XerC_XerD"/>
    <property type="match status" value="1"/>
</dbReference>
<dbReference type="InterPro" id="IPR023009">
    <property type="entry name" value="Tyrosine_recombinase_XerC/XerD"/>
</dbReference>
<feature type="active site" evidence="9">
    <location>
        <position position="158"/>
    </location>
</feature>
<sequence>MMNKEPFEACKNVVLFLAHLEFQKNCSSATVSAYRIDLREFEIFLREKGKSLAQLENVHKKDIQEFLVFLYKQKIHKSSMARKLSCLRSFYRFMLQKKYVQKNPMLGVRNPKQEIHHPAMLNVDQVVSMLDEEKTDFEDEFFYRDNALMELLYGSGLRISEALALNVQDYKQGSKEIKVFGKGGKERFVPLSDTCRQALRVWLEKRTALASEHTEKAFFIGKRGKRLNRREANRIIEYYRKKAGIATHVSVHDLRHSFATHLLEGGADLRSVQELLGHSKIATTQRYTHLDMDALMKSYDNAHPLADTVPENLTKAGDKK</sequence>
<feature type="domain" description="Tyr recombinase" evidence="10">
    <location>
        <begin position="116"/>
        <end position="300"/>
    </location>
</feature>
<dbReference type="InterPro" id="IPR010998">
    <property type="entry name" value="Integrase_recombinase_N"/>
</dbReference>
<evidence type="ECO:0000256" key="3">
    <source>
        <dbReference type="ARBA" id="ARBA00022618"/>
    </source>
</evidence>
<dbReference type="InterPro" id="IPR044068">
    <property type="entry name" value="CB"/>
</dbReference>
<dbReference type="InterPro" id="IPR013762">
    <property type="entry name" value="Integrase-like_cat_sf"/>
</dbReference>
<dbReference type="Gene3D" id="1.10.443.10">
    <property type="entry name" value="Intergrase catalytic core"/>
    <property type="match status" value="1"/>
</dbReference>
<dbReference type="Proteomes" id="UP001058120">
    <property type="component" value="Chromosome"/>
</dbReference>
<keyword evidence="8 9" id="KW-0131">Cell cycle</keyword>
<evidence type="ECO:0000256" key="4">
    <source>
        <dbReference type="ARBA" id="ARBA00022829"/>
    </source>
</evidence>
<dbReference type="InterPro" id="IPR002104">
    <property type="entry name" value="Integrase_catalytic"/>
</dbReference>
<evidence type="ECO:0000256" key="1">
    <source>
        <dbReference type="ARBA" id="ARBA00004496"/>
    </source>
</evidence>
<dbReference type="PANTHER" id="PTHR30349">
    <property type="entry name" value="PHAGE INTEGRASE-RELATED"/>
    <property type="match status" value="1"/>
</dbReference>
<dbReference type="InterPro" id="IPR011010">
    <property type="entry name" value="DNA_brk_join_enz"/>
</dbReference>
<evidence type="ECO:0000256" key="9">
    <source>
        <dbReference type="HAMAP-Rule" id="MF_01808"/>
    </source>
</evidence>
<organism evidence="12 13">
    <name type="scientific">Taurinivorans muris</name>
    <dbReference type="NCBI Taxonomy" id="2787751"/>
    <lineage>
        <taxon>Bacteria</taxon>
        <taxon>Pseudomonadati</taxon>
        <taxon>Thermodesulfobacteriota</taxon>
        <taxon>Desulfovibrionia</taxon>
        <taxon>Desulfovibrionales</taxon>
        <taxon>Desulfovibrionaceae</taxon>
        <taxon>Taurinivorans</taxon>
    </lineage>
</organism>
<evidence type="ECO:0000259" key="10">
    <source>
        <dbReference type="PROSITE" id="PS51898"/>
    </source>
</evidence>
<feature type="active site" evidence="9">
    <location>
        <position position="252"/>
    </location>
</feature>
<feature type="active site" evidence="9">
    <location>
        <position position="255"/>
    </location>
</feature>
<comment type="subunit">
    <text evidence="9">Forms a cyclic heterotetrameric complex composed of two molecules of XerC and two molecules of XerD.</text>
</comment>
<comment type="subcellular location">
    <subcellularLocation>
        <location evidence="1 9">Cytoplasm</location>
    </subcellularLocation>
</comment>
<dbReference type="RefSeq" id="WP_334314676.1">
    <property type="nucleotide sequence ID" value="NZ_CP065938.1"/>
</dbReference>